<feature type="domain" description="Prephenate/arogenate dehydrogenase" evidence="4">
    <location>
        <begin position="4"/>
        <end position="287"/>
    </location>
</feature>
<evidence type="ECO:0000313" key="6">
    <source>
        <dbReference type="Proteomes" id="UP000806542"/>
    </source>
</evidence>
<evidence type="ECO:0000256" key="3">
    <source>
        <dbReference type="ARBA" id="ARBA00029440"/>
    </source>
</evidence>
<dbReference type="PANTHER" id="PTHR21363:SF0">
    <property type="entry name" value="PREPHENATE DEHYDROGENASE [NADP(+)]"/>
    <property type="match status" value="1"/>
</dbReference>
<evidence type="ECO:0000259" key="4">
    <source>
        <dbReference type="PROSITE" id="PS51176"/>
    </source>
</evidence>
<dbReference type="InterPro" id="IPR008927">
    <property type="entry name" value="6-PGluconate_DH-like_C_sf"/>
</dbReference>
<name>A0A9D5M4T1_9FIRM</name>
<comment type="pathway">
    <text evidence="3">Amino-acid biosynthesis.</text>
</comment>
<keyword evidence="2" id="KW-0560">Oxidoreductase</keyword>
<reference evidence="5" key="1">
    <citation type="submission" date="2020-10" db="EMBL/GenBank/DDBJ databases">
        <title>ChiBAC.</title>
        <authorList>
            <person name="Zenner C."/>
            <person name="Hitch T.C.A."/>
            <person name="Clavel T."/>
        </authorList>
    </citation>
    <scope>NUCLEOTIDE SEQUENCE</scope>
    <source>
        <strain evidence="5">DSM 107454</strain>
    </source>
</reference>
<gene>
    <name evidence="5" type="ORF">INF28_03110</name>
</gene>
<dbReference type="SUPFAM" id="SSF48179">
    <property type="entry name" value="6-phosphogluconate dehydrogenase C-terminal domain-like"/>
    <property type="match status" value="1"/>
</dbReference>
<dbReference type="PANTHER" id="PTHR21363">
    <property type="entry name" value="PREPHENATE DEHYDROGENASE"/>
    <property type="match status" value="1"/>
</dbReference>
<accession>A0A9D5M4T1</accession>
<dbReference type="InterPro" id="IPR036291">
    <property type="entry name" value="NAD(P)-bd_dom_sf"/>
</dbReference>
<dbReference type="GO" id="GO:0006571">
    <property type="term" value="P:tyrosine biosynthetic process"/>
    <property type="evidence" value="ECO:0007669"/>
    <property type="project" value="InterPro"/>
</dbReference>
<dbReference type="Gene3D" id="3.40.50.720">
    <property type="entry name" value="NAD(P)-binding Rossmann-like Domain"/>
    <property type="match status" value="1"/>
</dbReference>
<dbReference type="GO" id="GO:0004665">
    <property type="term" value="F:prephenate dehydrogenase (NADP+) activity"/>
    <property type="evidence" value="ECO:0007669"/>
    <property type="project" value="InterPro"/>
</dbReference>
<dbReference type="Pfam" id="PF20463">
    <property type="entry name" value="PDH_C"/>
    <property type="match status" value="1"/>
</dbReference>
<dbReference type="InterPro" id="IPR046825">
    <property type="entry name" value="PDH_C"/>
</dbReference>
<dbReference type="RefSeq" id="WP_226392011.1">
    <property type="nucleotide sequence ID" value="NZ_JADCKB010000004.1"/>
</dbReference>
<organism evidence="5 6">
    <name type="scientific">Ructibacterium gallinarum</name>
    <dbReference type="NCBI Taxonomy" id="2779355"/>
    <lineage>
        <taxon>Bacteria</taxon>
        <taxon>Bacillati</taxon>
        <taxon>Bacillota</taxon>
        <taxon>Clostridia</taxon>
        <taxon>Eubacteriales</taxon>
        <taxon>Oscillospiraceae</taxon>
        <taxon>Ructibacterium</taxon>
    </lineage>
</organism>
<evidence type="ECO:0000256" key="1">
    <source>
        <dbReference type="ARBA" id="ARBA00007964"/>
    </source>
</evidence>
<dbReference type="GO" id="GO:0070403">
    <property type="term" value="F:NAD+ binding"/>
    <property type="evidence" value="ECO:0007669"/>
    <property type="project" value="InterPro"/>
</dbReference>
<comment type="caution">
    <text evidence="5">The sequence shown here is derived from an EMBL/GenBank/DDBJ whole genome shotgun (WGS) entry which is preliminary data.</text>
</comment>
<dbReference type="InterPro" id="IPR050812">
    <property type="entry name" value="Preph/Arog_dehydrog"/>
</dbReference>
<dbReference type="GO" id="GO:0008977">
    <property type="term" value="F:prephenate dehydrogenase (NAD+) activity"/>
    <property type="evidence" value="ECO:0007669"/>
    <property type="project" value="InterPro"/>
</dbReference>
<protein>
    <submittedName>
        <fullName evidence="5">Prephenate dehydrogenase</fullName>
    </submittedName>
</protein>
<dbReference type="InterPro" id="IPR046826">
    <property type="entry name" value="PDH_N"/>
</dbReference>
<dbReference type="SUPFAM" id="SSF51735">
    <property type="entry name" value="NAD(P)-binding Rossmann-fold domains"/>
    <property type="match status" value="1"/>
</dbReference>
<evidence type="ECO:0000256" key="2">
    <source>
        <dbReference type="ARBA" id="ARBA00023002"/>
    </source>
</evidence>
<proteinExistence type="inferred from homology"/>
<dbReference type="PROSITE" id="PS51176">
    <property type="entry name" value="PDH_ADH"/>
    <property type="match status" value="1"/>
</dbReference>
<sequence length="302" mass="33387">MAKFKIAVIGLGLIGGSMAYALRGFRKAEIVGCDRNARVREAALKEKAVSVVYEDAAEAVKNADLVIFCTYPESVPALVEHCKNSWKPGAVITEVCGVKTGLAKSICAILPENIDYVGGHPMAGKEVDGFENASPELFWMTGFIITPVARSRAESIHLIYEMAHYIGATRITVASPQEHDAVIAYTSDLMHAAAAGLCLDYHPGMNRAYTAGAFRDCTRIADINPELWTELFLANAEHTAAEIDRLVHSLCRIRQAVAERDEEKLKAIFTTVRNNKKKMQMCEPKADMLEEYLKKRDKYEKS</sequence>
<comment type="similarity">
    <text evidence="1">Belongs to the prephenate/arogenate dehydrogenase family.</text>
</comment>
<dbReference type="Gene3D" id="1.10.3660.10">
    <property type="entry name" value="6-phosphogluconate dehydrogenase C-terminal like domain"/>
    <property type="match status" value="1"/>
</dbReference>
<keyword evidence="6" id="KW-1185">Reference proteome</keyword>
<dbReference type="Pfam" id="PF02153">
    <property type="entry name" value="PDH_N"/>
    <property type="match status" value="1"/>
</dbReference>
<evidence type="ECO:0000313" key="5">
    <source>
        <dbReference type="EMBL" id="MBE5039452.1"/>
    </source>
</evidence>
<dbReference type="Proteomes" id="UP000806542">
    <property type="component" value="Unassembled WGS sequence"/>
</dbReference>
<dbReference type="EMBL" id="JADCKB010000004">
    <property type="protein sequence ID" value="MBE5039452.1"/>
    <property type="molecule type" value="Genomic_DNA"/>
</dbReference>
<dbReference type="AlphaFoldDB" id="A0A9D5M4T1"/>
<dbReference type="InterPro" id="IPR003099">
    <property type="entry name" value="Prephen_DH"/>
</dbReference>